<reference evidence="5 6" key="1">
    <citation type="submission" date="2016-06" db="EMBL/GenBank/DDBJ databases">
        <title>Evolution of pathogenesis and genome organization in the Tremellales.</title>
        <authorList>
            <person name="Cuomo C."/>
            <person name="Litvintseva A."/>
            <person name="Heitman J."/>
            <person name="Chen Y."/>
            <person name="Sun S."/>
            <person name="Springer D."/>
            <person name="Dromer F."/>
            <person name="Young S."/>
            <person name="Zeng Q."/>
            <person name="Chapman S."/>
            <person name="Gujja S."/>
            <person name="Saif S."/>
            <person name="Birren B."/>
        </authorList>
    </citation>
    <scope>NUCLEOTIDE SEQUENCE [LARGE SCALE GENOMIC DNA]</scope>
    <source>
        <strain evidence="5 6">ATCC 28783</strain>
    </source>
</reference>
<dbReference type="VEuPathDB" id="FungiDB:TREMEDRAFT_71796"/>
<keyword evidence="6" id="KW-1185">Reference proteome</keyword>
<dbReference type="STRING" id="5217.A0A4Q1BLZ3"/>
<dbReference type="InterPro" id="IPR057525">
    <property type="entry name" value="UTP20_C"/>
</dbReference>
<feature type="compositionally biased region" description="Basic and acidic residues" evidence="1">
    <location>
        <begin position="2619"/>
        <end position="2628"/>
    </location>
</feature>
<dbReference type="InterPro" id="IPR016024">
    <property type="entry name" value="ARM-type_fold"/>
</dbReference>
<sequence length="2634" mass="293561">MEEPPSKRFRYTTYTEQLKQVTVDVGKRKGPSWNVEEYDSDTEDNASLSRTPFTAELDRLSIHDLTTGYQNFHASIKPLSTTLTLTLLNLQLISDNFYTFYSALKPDDDHSNSGVSSVLSLHHALFETCMAEAIPQLPETVKHILHIGSIPHLDPSVVEKAYSSLSLILRTITSHLLKSDPASQRVLRETWTEVKLYLVPKRNKSYVRKCIAEAWSVVIRKARGDGLARLMDIMLEDDSEGLEVVWACALKGQGSNLHSRAMAVIDTLLDHAAATSNSTNTLMLMKVLTSLVHHCSSSTITPIVDAVVSRLDLPTGPSSSTTPVTSFSASSTTLLELLSVLLFTRKGKRFPESHIRPAMLKLQALVQELPSRDGESNDTEIEWRRALVSAVVGCLEVGHLQQWLSPGVQLIEKLWDVLNVHEKYAFASMLVAHKWAGVEQFLLPHIAKSALANVRTEPLPTLQLLRTLATAGYLTGGLSNVQGGRWRDSLASALQDILDNADITDETRAANRRIVGHGLELLPLFASTNKRTYIRLQAMISALIEAQANHSAATLRQTWLSSSPWNAAHILAKLLRCCIRLLERHGDELSPLKQFLCDQSFLPVLMEKWGWNREVLSCVATLLDRWPTERPFITEVSERLLPNLLSSDSSLRLSTLRILKNTTSGTAEEVWELARHVESAEVTARNVRERTTHIARLGRYLQALPQVDAPDELLRAAIKYLLSQLKVNFRPIYPEVVNSLATLANMHGDLIWSTVWGELEKVQQETRSKTTDLLSETPQWINDGRAPGSTNRLDEDNEDFLCPNLQKSRVIEAAAWSTTNQDVADQQDTASQISDEVLDIPNYEAQLIAVLCACPSIAEKHTRHLVPILFSVARHSDAEITQLQLSTRQRQSRTAVYLELFAKFQNPKAAFRTDELHILYLELVSRGESKLQSLALKCLMTYKSPSLNPYHDSLQALLDDSKFRDQLAHLPLGTTSEAIEPQHRAELLPVVIRLLYGIITARRGKSSAHGAGARKQAVLTALSGCTSAELGTLVDLMLEPLSQISPPVRQRMGFLALLQDVLRYLGPQTLPHWSRLIDAVILLLRHAQTEIDGAMISEQDQGEEEEEKEEDEEEVPHSTGQVRGVRTAAIKRLVQFLRSPIDFDFSPFLPHIFAVAISPRLSKLEIENTQAPSGTLDLIAALASLPSTAPSLSRHDERTLPKAFACMTAVKVKPAVIARVFDIVESLLGDGKEENDSLEVLREQCQPLLDNIIKLLPNMSQAGDDLMRRLLNILSNLSDIVTEGPQAQQLVSLLGPMLRRSNKQVSEKSKANILNTLQKLYVLSPEFQNPQSTFFERNYELISQQLQVIFFPSSRKAVLAVMKTFGQVDTTLQKTIDLICNLNAYSSRRIEEPDFDKRLEAFAMLTDTDAELPLGSREWLPILRTVLFFIHEPEELSIRTNSSAVLRRFIDLAGSATEGPLIDSLTHIILPGLRRALKSKLELVRNEALLVISHAVQISTGLPTLTEMTPLLADGDEEANVFINIGHIQVHRRSRAVRRLRDFISESVVGENNLFHIFLPILEHIINGATDVTDHHLINESITTLGALGGHLRWSRYNGLVMRYLKAGKTKTVQQKYFIRTISALLENFTFPLAESPVVESHPQSAAVALDAAEVAEEVESDAGDLPEEITPIERVPSSKIAEAVTERLLPAISDFVASRDETDPAIRIPLALGVAKLASKLPGDLGSNEITRGLTTVSQILRSKEQDTRDIARETIGKIAVYLGPSWLVRVLQELRTALQRGPQKHVLAVTTHSILVLATTEANDRFIDLNAAVEDAVSISAEVIWGGSGEDAAAEGYKTKMREVKGATSRGLDTFQLVARLVSAAKLSSVLAPVKEIMHASQAVKTMKQVDEVLRRIALGLNANVMLSPEDILSLCYSLISGNSGYTRVKRKAQKEATAKESYRVRMKRDDREQEDFFPLNAHKFVSFGLDLFITAFRRGKFNFDEPGHLSRLAPLVNVIGNTLYSPTSSVLSLGLKAAAAITKCPLSQVDAALPVFISNIFKVLKSAGGSAESEVAQIALKTLAVILRENKTSQVTDTQLKYLVEIITPDLEDPSRQSAIFTILRSVVGRQFVIPEIYDLMERVSSIMVTSQAVQVQEMCRGLLMQFLLEFPQGPGRLKAQMTFLAKNLDYEFESGRISVMEILAAVFDKFSDQLIEQYGDMFFVALVAVITNDESEKCRLNAGALVQKLYGRFGNEHRVKTRQVLQSWLNQINNPALGLTSLLVYSLLVDIQDVDPRLVDEVASAIRPIIQSSAKDVAKAEESDDPISLSHPVPLQALTLASKLVKLPEISVTSLPWTDISYHLGFPHDQVRMATVRTFVGLLTIQKEPFKVFSQQELLEVTKKACLLFTPGKNEDGEYVVVDGKLADELAKLLWHIGKHWATTEADGTNPSMIAHEDDSDEDEGEESRGGKSKWPLAWLMSRMSYLVRQLVVTRPAAHQSMFTGDLWIPPTMAILRFFAGMYQTLSRLQSSRFLPHVLSPIHRILDDVELSTTSTELDALRALATEIRDFVQTKVPASDFAKTWESLRRHTTEKREERRQARNSMAVSDPQRHALRKEKRGVMKKEAKKRKVKMFADGKMRERPSKRRS</sequence>
<feature type="compositionally biased region" description="Basic and acidic residues" evidence="1">
    <location>
        <begin position="2574"/>
        <end position="2585"/>
    </location>
</feature>
<dbReference type="SUPFAM" id="SSF48371">
    <property type="entry name" value="ARM repeat"/>
    <property type="match status" value="3"/>
</dbReference>
<dbReference type="PANTHER" id="PTHR17695:SF11">
    <property type="entry name" value="SMALL SUBUNIT PROCESSOME COMPONENT 20 HOMOLOG"/>
    <property type="match status" value="1"/>
</dbReference>
<feature type="region of interest" description="Disordered" evidence="1">
    <location>
        <begin position="770"/>
        <end position="796"/>
    </location>
</feature>
<dbReference type="PANTHER" id="PTHR17695">
    <property type="entry name" value="SMALL SUBUNIT PROCESSOME COMPONENT 20 HOMOLOG"/>
    <property type="match status" value="1"/>
</dbReference>
<feature type="compositionally biased region" description="Acidic residues" evidence="1">
    <location>
        <begin position="1100"/>
        <end position="1114"/>
    </location>
</feature>
<feature type="domain" description="U3 small nucleolar RNA-associated protein 20 C-terminal" evidence="4">
    <location>
        <begin position="2499"/>
        <end position="2618"/>
    </location>
</feature>
<dbReference type="Pfam" id="PF07539">
    <property type="entry name" value="UTP20_N"/>
    <property type="match status" value="1"/>
</dbReference>
<dbReference type="InParanoid" id="A0A4Q1BLZ3"/>
<dbReference type="InterPro" id="IPR011989">
    <property type="entry name" value="ARM-like"/>
</dbReference>
<dbReference type="Proteomes" id="UP000289152">
    <property type="component" value="Unassembled WGS sequence"/>
</dbReference>
<evidence type="ECO:0000259" key="2">
    <source>
        <dbReference type="Pfam" id="PF07539"/>
    </source>
</evidence>
<organism evidence="5 6">
    <name type="scientific">Tremella mesenterica</name>
    <name type="common">Jelly fungus</name>
    <dbReference type="NCBI Taxonomy" id="5217"/>
    <lineage>
        <taxon>Eukaryota</taxon>
        <taxon>Fungi</taxon>
        <taxon>Dikarya</taxon>
        <taxon>Basidiomycota</taxon>
        <taxon>Agaricomycotina</taxon>
        <taxon>Tremellomycetes</taxon>
        <taxon>Tremellales</taxon>
        <taxon>Tremellaceae</taxon>
        <taxon>Tremella</taxon>
    </lineage>
</organism>
<proteinExistence type="predicted"/>
<feature type="region of interest" description="Disordered" evidence="1">
    <location>
        <begin position="2432"/>
        <end position="2456"/>
    </location>
</feature>
<accession>A0A4Q1BLZ3</accession>
<dbReference type="Gene3D" id="1.25.10.10">
    <property type="entry name" value="Leucine-rich Repeat Variant"/>
    <property type="match status" value="1"/>
</dbReference>
<name>A0A4Q1BLZ3_TREME</name>
<protein>
    <submittedName>
        <fullName evidence="5">Uncharacterized protein</fullName>
    </submittedName>
</protein>
<dbReference type="Pfam" id="PF23099">
    <property type="entry name" value="UTP20_C"/>
    <property type="match status" value="1"/>
</dbReference>
<feature type="domain" description="U3 small nucleolar RNA-associated protein 20" evidence="3">
    <location>
        <begin position="1700"/>
        <end position="1922"/>
    </location>
</feature>
<dbReference type="GO" id="GO:0032040">
    <property type="term" value="C:small-subunit processome"/>
    <property type="evidence" value="ECO:0007669"/>
    <property type="project" value="TreeGrafter"/>
</dbReference>
<feature type="compositionally biased region" description="Polar residues" evidence="1">
    <location>
        <begin position="771"/>
        <end position="780"/>
    </location>
</feature>
<dbReference type="FunCoup" id="A0A4Q1BLZ3">
    <property type="interactions" value="513"/>
</dbReference>
<evidence type="ECO:0000256" key="1">
    <source>
        <dbReference type="SAM" id="MobiDB-lite"/>
    </source>
</evidence>
<dbReference type="InterPro" id="IPR052575">
    <property type="entry name" value="SSU_processome_comp_20"/>
</dbReference>
<feature type="domain" description="U3 small nucleolar RNA-associated protein 20 N-terminal" evidence="2">
    <location>
        <begin position="891"/>
        <end position="1480"/>
    </location>
</feature>
<evidence type="ECO:0000259" key="3">
    <source>
        <dbReference type="Pfam" id="PF20416"/>
    </source>
</evidence>
<evidence type="ECO:0000313" key="5">
    <source>
        <dbReference type="EMBL" id="RXK38824.1"/>
    </source>
</evidence>
<dbReference type="GO" id="GO:0030686">
    <property type="term" value="C:90S preribosome"/>
    <property type="evidence" value="ECO:0007669"/>
    <property type="project" value="TreeGrafter"/>
</dbReference>
<feature type="region of interest" description="Disordered" evidence="1">
    <location>
        <begin position="2574"/>
        <end position="2634"/>
    </location>
</feature>
<dbReference type="InterPro" id="IPR046523">
    <property type="entry name" value="UTP20_dom"/>
</dbReference>
<dbReference type="InterPro" id="IPR011430">
    <property type="entry name" value="UTP20_N"/>
</dbReference>
<comment type="caution">
    <text evidence="5">The sequence shown here is derived from an EMBL/GenBank/DDBJ whole genome shotgun (WGS) entry which is preliminary data.</text>
</comment>
<feature type="region of interest" description="Disordered" evidence="1">
    <location>
        <begin position="1095"/>
        <end position="1121"/>
    </location>
</feature>
<dbReference type="OrthoDB" id="360653at2759"/>
<dbReference type="EMBL" id="SDIL01000041">
    <property type="protein sequence ID" value="RXK38824.1"/>
    <property type="molecule type" value="Genomic_DNA"/>
</dbReference>
<evidence type="ECO:0000313" key="6">
    <source>
        <dbReference type="Proteomes" id="UP000289152"/>
    </source>
</evidence>
<dbReference type="Pfam" id="PF20416">
    <property type="entry name" value="UTP20"/>
    <property type="match status" value="1"/>
</dbReference>
<gene>
    <name evidence="5" type="ORF">M231_03880</name>
</gene>
<evidence type="ECO:0000259" key="4">
    <source>
        <dbReference type="Pfam" id="PF23099"/>
    </source>
</evidence>